<proteinExistence type="predicted"/>
<reference evidence="1" key="1">
    <citation type="journal article" date="2021" name="PeerJ">
        <title>Extensive microbial diversity within the chicken gut microbiome revealed by metagenomics and culture.</title>
        <authorList>
            <person name="Gilroy R."/>
            <person name="Ravi A."/>
            <person name="Getino M."/>
            <person name="Pursley I."/>
            <person name="Horton D.L."/>
            <person name="Alikhan N.F."/>
            <person name="Baker D."/>
            <person name="Gharbi K."/>
            <person name="Hall N."/>
            <person name="Watson M."/>
            <person name="Adriaenssens E.M."/>
            <person name="Foster-Nyarko E."/>
            <person name="Jarju S."/>
            <person name="Secka A."/>
            <person name="Antonio M."/>
            <person name="Oren A."/>
            <person name="Chaudhuri R.R."/>
            <person name="La Ragione R."/>
            <person name="Hildebrand F."/>
            <person name="Pallen M.J."/>
        </authorList>
    </citation>
    <scope>NUCLEOTIDE SEQUENCE</scope>
    <source>
        <strain evidence="1">742</strain>
    </source>
</reference>
<sequence>MAIKGIHLYAEKKHELEELCEKIQSRMKKELGAELADQVSYRLGETKVLLMTLECWFLRTGSYASLSVLLTEFQGVQGAYIISSGGKEILFSLGAETRFADGAKHALEELGFVGK</sequence>
<protein>
    <submittedName>
        <fullName evidence="1">Uncharacterized protein</fullName>
    </submittedName>
</protein>
<name>A0A9E2NQ96_9FIRM</name>
<evidence type="ECO:0000313" key="2">
    <source>
        <dbReference type="Proteomes" id="UP000824178"/>
    </source>
</evidence>
<organism evidence="1 2">
    <name type="scientific">Candidatus Faecalibacterium intestinavium</name>
    <dbReference type="NCBI Taxonomy" id="2838580"/>
    <lineage>
        <taxon>Bacteria</taxon>
        <taxon>Bacillati</taxon>
        <taxon>Bacillota</taxon>
        <taxon>Clostridia</taxon>
        <taxon>Eubacteriales</taxon>
        <taxon>Oscillospiraceae</taxon>
        <taxon>Faecalibacterium</taxon>
    </lineage>
</organism>
<dbReference type="Pfam" id="PF19524">
    <property type="entry name" value="DUF6054"/>
    <property type="match status" value="1"/>
</dbReference>
<dbReference type="Proteomes" id="UP000824178">
    <property type="component" value="Unassembled WGS sequence"/>
</dbReference>
<dbReference type="AlphaFoldDB" id="A0A9E2NQ96"/>
<accession>A0A9E2NQ96</accession>
<reference evidence="1" key="2">
    <citation type="submission" date="2021-04" db="EMBL/GenBank/DDBJ databases">
        <authorList>
            <person name="Gilroy R."/>
        </authorList>
    </citation>
    <scope>NUCLEOTIDE SEQUENCE</scope>
    <source>
        <strain evidence="1">742</strain>
    </source>
</reference>
<dbReference type="EMBL" id="JAHLFH010000083">
    <property type="protein sequence ID" value="MBU3819532.1"/>
    <property type="molecule type" value="Genomic_DNA"/>
</dbReference>
<gene>
    <name evidence="1" type="ORF">H9864_04070</name>
</gene>
<evidence type="ECO:0000313" key="1">
    <source>
        <dbReference type="EMBL" id="MBU3819532.1"/>
    </source>
</evidence>
<dbReference type="InterPro" id="IPR046117">
    <property type="entry name" value="DUF6054"/>
</dbReference>
<comment type="caution">
    <text evidence="1">The sequence shown here is derived from an EMBL/GenBank/DDBJ whole genome shotgun (WGS) entry which is preliminary data.</text>
</comment>